<accession>A0A4R1FPK0</accession>
<evidence type="ECO:0000313" key="2">
    <source>
        <dbReference type="EMBL" id="TCJ97086.1"/>
    </source>
</evidence>
<dbReference type="Pfam" id="PF06722">
    <property type="entry name" value="EryCIII-like_C"/>
    <property type="match status" value="1"/>
</dbReference>
<dbReference type="EMBL" id="SMFR01000002">
    <property type="protein sequence ID" value="TCJ97086.1"/>
    <property type="molecule type" value="Genomic_DNA"/>
</dbReference>
<keyword evidence="3" id="KW-1185">Reference proteome</keyword>
<dbReference type="GO" id="GO:0016758">
    <property type="term" value="F:hexosyltransferase activity"/>
    <property type="evidence" value="ECO:0007669"/>
    <property type="project" value="UniProtKB-ARBA"/>
</dbReference>
<dbReference type="PANTHER" id="PTHR48050:SF13">
    <property type="entry name" value="STEROL 3-BETA-GLUCOSYLTRANSFERASE UGT80A2"/>
    <property type="match status" value="1"/>
</dbReference>
<dbReference type="RefSeq" id="WP_067445986.1">
    <property type="nucleotide sequence ID" value="NZ_SMFR01000002.1"/>
</dbReference>
<sequence>MRPLLAFTGSRGDAQPGILLAHALRARGHDVTLALAPNLVAFAHDHGVPAVPFGRDSADLLAAQRTDRRFADRDPRARLRALFDLQRRGVPEQLADLRALAPGHDLVVAGMAGEEVAESVALALGLPFAAVHFFPIQPNSAVPVAPVRWARHLPGFVHRGGWSMLARARAAALAPVLPAATGPSAASVRIQAYDPRLFPGVDKQLPGPFVGFPVDSNGFLTGTQGFEPYANDTRDRLSFSGPIAGITCESTDGTAIFEPRTPSSTLDSWLDEGSAPIYAGFGSMDVGDPAAFVATLRAVCARRGRRLLLASGWATIGPGFEDTVAIVDQVDHARVLPRCVAAVHHGGAGTTAAALRAGVPQVICSVQADQPYWGHTLRRLGLAATIPAKKLTADRLHALLDQVSRPEVALRTASYAAGFATDGVERAADAIEALRGSPDATELLRSAGRHL</sequence>
<protein>
    <submittedName>
        <fullName evidence="2">UDP:flavonoid glycosyltransferase YjiC (YdhE family)</fullName>
    </submittedName>
</protein>
<evidence type="ECO:0000313" key="3">
    <source>
        <dbReference type="Proteomes" id="UP000294856"/>
    </source>
</evidence>
<dbReference type="InterPro" id="IPR002213">
    <property type="entry name" value="UDP_glucos_trans"/>
</dbReference>
<dbReference type="SUPFAM" id="SSF53756">
    <property type="entry name" value="UDP-Glycosyltransferase/glycogen phosphorylase"/>
    <property type="match status" value="1"/>
</dbReference>
<dbReference type="InterPro" id="IPR050426">
    <property type="entry name" value="Glycosyltransferase_28"/>
</dbReference>
<feature type="domain" description="Erythromycin biosynthesis protein CIII-like C-terminal" evidence="1">
    <location>
        <begin position="322"/>
        <end position="405"/>
    </location>
</feature>
<dbReference type="OrthoDB" id="3253247at2"/>
<dbReference type="PANTHER" id="PTHR48050">
    <property type="entry name" value="STEROL 3-BETA-GLUCOSYLTRANSFERASE"/>
    <property type="match status" value="1"/>
</dbReference>
<dbReference type="STRING" id="1210063.GCA_001612665_00783"/>
<organism evidence="2 3">
    <name type="scientific">Nocardia alba</name>
    <dbReference type="NCBI Taxonomy" id="225051"/>
    <lineage>
        <taxon>Bacteria</taxon>
        <taxon>Bacillati</taxon>
        <taxon>Actinomycetota</taxon>
        <taxon>Actinomycetes</taxon>
        <taxon>Mycobacteriales</taxon>
        <taxon>Nocardiaceae</taxon>
        <taxon>Nocardia</taxon>
    </lineage>
</organism>
<dbReference type="GO" id="GO:0017000">
    <property type="term" value="P:antibiotic biosynthetic process"/>
    <property type="evidence" value="ECO:0007669"/>
    <property type="project" value="UniProtKB-ARBA"/>
</dbReference>
<gene>
    <name evidence="2" type="ORF">DFR71_3122</name>
</gene>
<dbReference type="Gene3D" id="3.40.50.2000">
    <property type="entry name" value="Glycogen Phosphorylase B"/>
    <property type="match status" value="2"/>
</dbReference>
<dbReference type="Proteomes" id="UP000294856">
    <property type="component" value="Unassembled WGS sequence"/>
</dbReference>
<name>A0A4R1FPK0_9NOCA</name>
<dbReference type="GO" id="GO:0008194">
    <property type="term" value="F:UDP-glycosyltransferase activity"/>
    <property type="evidence" value="ECO:0007669"/>
    <property type="project" value="InterPro"/>
</dbReference>
<dbReference type="AlphaFoldDB" id="A0A4R1FPK0"/>
<dbReference type="FunFam" id="3.40.50.2000:FF:000009">
    <property type="entry name" value="Sterol 3-beta-glucosyltransferase UGT80A2"/>
    <property type="match status" value="1"/>
</dbReference>
<comment type="caution">
    <text evidence="2">The sequence shown here is derived from an EMBL/GenBank/DDBJ whole genome shotgun (WGS) entry which is preliminary data.</text>
</comment>
<keyword evidence="2" id="KW-0808">Transferase</keyword>
<dbReference type="InterPro" id="IPR010610">
    <property type="entry name" value="EryCIII-like_C"/>
</dbReference>
<reference evidence="2 3" key="1">
    <citation type="submission" date="2019-03" db="EMBL/GenBank/DDBJ databases">
        <title>Genomic Encyclopedia of Type Strains, Phase IV (KMG-IV): sequencing the most valuable type-strain genomes for metagenomic binning, comparative biology and taxonomic classification.</title>
        <authorList>
            <person name="Goeker M."/>
        </authorList>
    </citation>
    <scope>NUCLEOTIDE SEQUENCE [LARGE SCALE GENOMIC DNA]</scope>
    <source>
        <strain evidence="2 3">DSM 44684</strain>
    </source>
</reference>
<evidence type="ECO:0000259" key="1">
    <source>
        <dbReference type="Pfam" id="PF06722"/>
    </source>
</evidence>
<dbReference type="CDD" id="cd03784">
    <property type="entry name" value="GT1_Gtf-like"/>
    <property type="match status" value="1"/>
</dbReference>
<proteinExistence type="predicted"/>